<protein>
    <submittedName>
        <fullName evidence="1">Uncharacterized protein</fullName>
    </submittedName>
</protein>
<dbReference type="AlphaFoldDB" id="A0A2P5G1D1"/>
<accession>A0A2P5G1D1</accession>
<proteinExistence type="predicted"/>
<dbReference type="InParanoid" id="A0A2P5G1D1"/>
<dbReference type="EMBL" id="JXTC01000001">
    <property type="protein sequence ID" value="POO03868.1"/>
    <property type="molecule type" value="Genomic_DNA"/>
</dbReference>
<comment type="caution">
    <text evidence="1">The sequence shown here is derived from an EMBL/GenBank/DDBJ whole genome shotgun (WGS) entry which is preliminary data.</text>
</comment>
<reference evidence="2" key="1">
    <citation type="submission" date="2016-06" db="EMBL/GenBank/DDBJ databases">
        <title>Parallel loss of symbiosis genes in relatives of nitrogen-fixing non-legume Parasponia.</title>
        <authorList>
            <person name="Van Velzen R."/>
            <person name="Holmer R."/>
            <person name="Bu F."/>
            <person name="Rutten L."/>
            <person name="Van Zeijl A."/>
            <person name="Liu W."/>
            <person name="Santuari L."/>
            <person name="Cao Q."/>
            <person name="Sharma T."/>
            <person name="Shen D."/>
            <person name="Roswanjaya Y."/>
            <person name="Wardhani T."/>
            <person name="Kalhor M.S."/>
            <person name="Jansen J."/>
            <person name="Van den Hoogen J."/>
            <person name="Gungor B."/>
            <person name="Hartog M."/>
            <person name="Hontelez J."/>
            <person name="Verver J."/>
            <person name="Yang W.-C."/>
            <person name="Schijlen E."/>
            <person name="Repin R."/>
            <person name="Schilthuizen M."/>
            <person name="Schranz E."/>
            <person name="Heidstra R."/>
            <person name="Miyata K."/>
            <person name="Fedorova E."/>
            <person name="Kohlen W."/>
            <person name="Bisseling T."/>
            <person name="Smit S."/>
            <person name="Geurts R."/>
        </authorList>
    </citation>
    <scope>NUCLEOTIDE SEQUENCE [LARGE SCALE GENOMIC DNA]</scope>
    <source>
        <strain evidence="2">cv. RG33-2</strain>
    </source>
</reference>
<evidence type="ECO:0000313" key="2">
    <source>
        <dbReference type="Proteomes" id="UP000237000"/>
    </source>
</evidence>
<gene>
    <name evidence="1" type="ORF">TorRG33x02_001720</name>
</gene>
<name>A0A2P5G1D1_TREOI</name>
<dbReference type="Proteomes" id="UP000237000">
    <property type="component" value="Unassembled WGS sequence"/>
</dbReference>
<keyword evidence="2" id="KW-1185">Reference proteome</keyword>
<organism evidence="1 2">
    <name type="scientific">Trema orientale</name>
    <name type="common">Charcoal tree</name>
    <name type="synonym">Celtis orientalis</name>
    <dbReference type="NCBI Taxonomy" id="63057"/>
    <lineage>
        <taxon>Eukaryota</taxon>
        <taxon>Viridiplantae</taxon>
        <taxon>Streptophyta</taxon>
        <taxon>Embryophyta</taxon>
        <taxon>Tracheophyta</taxon>
        <taxon>Spermatophyta</taxon>
        <taxon>Magnoliopsida</taxon>
        <taxon>eudicotyledons</taxon>
        <taxon>Gunneridae</taxon>
        <taxon>Pentapetalae</taxon>
        <taxon>rosids</taxon>
        <taxon>fabids</taxon>
        <taxon>Rosales</taxon>
        <taxon>Cannabaceae</taxon>
        <taxon>Trema</taxon>
    </lineage>
</organism>
<sequence>MKHRAQFAASVMSSPLRTRILYLQSGYTLRIDQDNLGPRGLIQKPVLMGPLSYMSRESLVEFILIEEEVNLNVWFNSRNHSTATPLWSIYYLGIRILEYKADFKLVHFHKLLKNVLNSLEEYEAMVTNYQFPKVGKHKIKCRLETILSACS</sequence>
<evidence type="ECO:0000313" key="1">
    <source>
        <dbReference type="EMBL" id="POO03868.1"/>
    </source>
</evidence>